<proteinExistence type="predicted"/>
<organism evidence="1">
    <name type="scientific">Mesocestoides corti</name>
    <name type="common">Flatworm</name>
    <dbReference type="NCBI Taxonomy" id="53468"/>
    <lineage>
        <taxon>Eukaryota</taxon>
        <taxon>Metazoa</taxon>
        <taxon>Spiralia</taxon>
        <taxon>Lophotrochozoa</taxon>
        <taxon>Platyhelminthes</taxon>
        <taxon>Cestoda</taxon>
        <taxon>Eucestoda</taxon>
        <taxon>Cyclophyllidea</taxon>
        <taxon>Mesocestoididae</taxon>
        <taxon>Mesocestoides</taxon>
    </lineage>
</organism>
<protein>
    <submittedName>
        <fullName evidence="1">Secreted protein</fullName>
    </submittedName>
</protein>
<reference evidence="1" key="1">
    <citation type="submission" date="2019-11" db="UniProtKB">
        <authorList>
            <consortium name="WormBaseParasite"/>
        </authorList>
    </citation>
    <scope>IDENTIFICATION</scope>
</reference>
<sequence>MPWRCFLPSRLLRVYLPLVGQPLADESLHATVVNRVYSHPLIRSLRLRHRVPLFRSRAPAARILNSPLIHTNIWIILKPRSRC</sequence>
<evidence type="ECO:0000313" key="1">
    <source>
        <dbReference type="WBParaSite" id="MCU_003445-RA"/>
    </source>
</evidence>
<name>A0A5K3EY67_MESCO</name>
<dbReference type="WBParaSite" id="MCU_003445-RA">
    <property type="protein sequence ID" value="MCU_003445-RA"/>
    <property type="gene ID" value="MCU_003445"/>
</dbReference>
<accession>A0A5K3EY67</accession>
<dbReference type="AlphaFoldDB" id="A0A5K3EY67"/>